<name>A0AAV8Y774_9CUCU</name>
<sequence>MYLRRQQRLEEEHADVEYQIRCLMLQPEANKADSDKAREEELINRLVEIVERRNEIIEVFGNGQGERGGRGRQHK</sequence>
<dbReference type="Pfam" id="PF12130">
    <property type="entry name" value="bMERB_dom"/>
    <property type="match status" value="1"/>
</dbReference>
<proteinExistence type="predicted"/>
<reference evidence="2" key="1">
    <citation type="journal article" date="2023" name="Insect Mol. Biol.">
        <title>Genome sequencing provides insights into the evolution of gene families encoding plant cell wall-degrading enzymes in longhorned beetles.</title>
        <authorList>
            <person name="Shin N.R."/>
            <person name="Okamura Y."/>
            <person name="Kirsch R."/>
            <person name="Pauchet Y."/>
        </authorList>
    </citation>
    <scope>NUCLEOTIDE SEQUENCE</scope>
    <source>
        <strain evidence="2">AMC_N1</strain>
    </source>
</reference>
<organism evidence="2 3">
    <name type="scientific">Aromia moschata</name>
    <dbReference type="NCBI Taxonomy" id="1265417"/>
    <lineage>
        <taxon>Eukaryota</taxon>
        <taxon>Metazoa</taxon>
        <taxon>Ecdysozoa</taxon>
        <taxon>Arthropoda</taxon>
        <taxon>Hexapoda</taxon>
        <taxon>Insecta</taxon>
        <taxon>Pterygota</taxon>
        <taxon>Neoptera</taxon>
        <taxon>Endopterygota</taxon>
        <taxon>Coleoptera</taxon>
        <taxon>Polyphaga</taxon>
        <taxon>Cucujiformia</taxon>
        <taxon>Chrysomeloidea</taxon>
        <taxon>Cerambycidae</taxon>
        <taxon>Cerambycinae</taxon>
        <taxon>Callichromatini</taxon>
        <taxon>Aromia</taxon>
    </lineage>
</organism>
<dbReference type="Proteomes" id="UP001162162">
    <property type="component" value="Unassembled WGS sequence"/>
</dbReference>
<evidence type="ECO:0000313" key="3">
    <source>
        <dbReference type="Proteomes" id="UP001162162"/>
    </source>
</evidence>
<keyword evidence="3" id="KW-1185">Reference proteome</keyword>
<dbReference type="AlphaFoldDB" id="A0AAV8Y774"/>
<comment type="caution">
    <text evidence="2">The sequence shown here is derived from an EMBL/GenBank/DDBJ whole genome shotgun (WGS) entry which is preliminary data.</text>
</comment>
<dbReference type="PROSITE" id="PS51848">
    <property type="entry name" value="BMERB"/>
    <property type="match status" value="1"/>
</dbReference>
<dbReference type="EMBL" id="JAPWTK010000167">
    <property type="protein sequence ID" value="KAJ8947215.1"/>
    <property type="molecule type" value="Genomic_DNA"/>
</dbReference>
<accession>A0AAV8Y774</accession>
<protein>
    <recommendedName>
        <fullName evidence="1">BMERB domain-containing protein</fullName>
    </recommendedName>
</protein>
<evidence type="ECO:0000313" key="2">
    <source>
        <dbReference type="EMBL" id="KAJ8947215.1"/>
    </source>
</evidence>
<evidence type="ECO:0000259" key="1">
    <source>
        <dbReference type="PROSITE" id="PS51848"/>
    </source>
</evidence>
<gene>
    <name evidence="2" type="ORF">NQ318_001500</name>
</gene>
<dbReference type="InterPro" id="IPR022735">
    <property type="entry name" value="bMERB_dom"/>
</dbReference>
<feature type="domain" description="BMERB" evidence="1">
    <location>
        <begin position="1"/>
        <end position="58"/>
    </location>
</feature>